<evidence type="ECO:0000256" key="1">
    <source>
        <dbReference type="ARBA" id="ARBA00004651"/>
    </source>
</evidence>
<organism evidence="11 12">
    <name type="scientific">Shewanella colwelliana</name>
    <name type="common">Alteromonas colwelliana</name>
    <dbReference type="NCBI Taxonomy" id="23"/>
    <lineage>
        <taxon>Bacteria</taxon>
        <taxon>Pseudomonadati</taxon>
        <taxon>Pseudomonadota</taxon>
        <taxon>Gammaproteobacteria</taxon>
        <taxon>Alteromonadales</taxon>
        <taxon>Shewanellaceae</taxon>
        <taxon>Shewanella</taxon>
    </lineage>
</organism>
<dbReference type="GO" id="GO:0009401">
    <property type="term" value="P:phosphoenolpyruvate-dependent sugar phosphotransferase system"/>
    <property type="evidence" value="ECO:0007669"/>
    <property type="project" value="InterPro"/>
</dbReference>
<feature type="transmembrane region" description="Helical" evidence="8">
    <location>
        <begin position="307"/>
        <end position="333"/>
    </location>
</feature>
<dbReference type="InterPro" id="IPR035919">
    <property type="entry name" value="EAL_sf"/>
</dbReference>
<feature type="transmembrane region" description="Helical" evidence="8">
    <location>
        <begin position="204"/>
        <end position="229"/>
    </location>
</feature>
<dbReference type="GO" id="GO:0008982">
    <property type="term" value="F:protein-N(PI)-phosphohistidine-sugar phosphotransferase activity"/>
    <property type="evidence" value="ECO:0007669"/>
    <property type="project" value="InterPro"/>
</dbReference>
<dbReference type="PROSITE" id="PS51105">
    <property type="entry name" value="PTS_EIIC_TYPE_3"/>
    <property type="match status" value="1"/>
</dbReference>
<accession>A0A1E5IRP8</accession>
<feature type="transmembrane region" description="Helical" evidence="8">
    <location>
        <begin position="115"/>
        <end position="139"/>
    </location>
</feature>
<protein>
    <submittedName>
        <fullName evidence="11">Diguanylate phosphodiesterase</fullName>
    </submittedName>
</protein>
<dbReference type="Pfam" id="PF02378">
    <property type="entry name" value="PTS_EIIC"/>
    <property type="match status" value="1"/>
</dbReference>
<keyword evidence="7 8" id="KW-0472">Membrane</keyword>
<feature type="domain" description="PTS EIIC type-3" evidence="10">
    <location>
        <begin position="1"/>
        <end position="375"/>
    </location>
</feature>
<dbReference type="PANTHER" id="PTHR33121:SF70">
    <property type="entry name" value="SIGNALING PROTEIN YKOW"/>
    <property type="match status" value="1"/>
</dbReference>
<comment type="subcellular location">
    <subcellularLocation>
        <location evidence="1">Cell membrane</location>
        <topology evidence="1">Multi-pass membrane protein</topology>
    </subcellularLocation>
</comment>
<dbReference type="Gene3D" id="3.20.20.450">
    <property type="entry name" value="EAL domain"/>
    <property type="match status" value="1"/>
</dbReference>
<dbReference type="GO" id="GO:0005886">
    <property type="term" value="C:plasma membrane"/>
    <property type="evidence" value="ECO:0007669"/>
    <property type="project" value="UniProtKB-SubCell"/>
</dbReference>
<evidence type="ECO:0000256" key="3">
    <source>
        <dbReference type="ARBA" id="ARBA00022475"/>
    </source>
</evidence>
<keyword evidence="6 8" id="KW-1133">Transmembrane helix</keyword>
<keyword evidence="3" id="KW-1003">Cell membrane</keyword>
<sequence>MIAARNTLERAFLIAIKESFIALLPFIVVNSLLALVLAIVDVWQPSWQQSDRYLWLSQFGQILFNFFPLMALLSLSFHFSKYLELSAVAVASVSIGSLIALHIDSHQQMAMTQGFSFLFGDARAIILPILVAYLLRFFMGIKAINFLKSTQLSSYLKLHLNLLFPLITCFIAVTMVMYASSFLLGQLFESFKLALESSGLFSQLIVRVISTHVLWCFGVHGDIAYMLVFGIDNGLQQIAPNLTLSQFTDLFVLLGGSGATHSLLIAIFIASKDRNMLNVAKLSLPFVLFNINEILIYGLPIIFNLRLILPFIIVPVVNTLVGYLLVSAGWITFSGNEFPWIMPILLNGFVAGGSMAIPLLQLLLIAVGVAIYLPFVRHYSLQGKGDNFDKDLIKRIQLQIDIDKIAERNYTLRQSEDLQTNVALEKTIKEVLNGELLLYYQPKVSLVSRCVVSYEALLRLKNRSGEVVGPYFIPDFDQAGYGNLIDSFVINRLAKDMRQWAAEAFHPRVSLNLNPNSVVDKATQDLLVECLADYAQSIDIELLESAFISDLQSVEQSMVNLRAYGFSFVIDDFGTGYSSISLLSKIKIDGIKLDRSILENIKHEKGRILYRHTCMLCKSLGFHLVAEGVETIEEEIFVRSAGIDTVQGWLYAKALPRQDAKHFAILQDKLSERQLAGTKKGAEAP</sequence>
<keyword evidence="4" id="KW-0762">Sugar transport</keyword>
<evidence type="ECO:0000313" key="12">
    <source>
        <dbReference type="Proteomes" id="UP000095230"/>
    </source>
</evidence>
<comment type="caution">
    <text evidence="11">The sequence shown here is derived from an EMBL/GenBank/DDBJ whole genome shotgun (WGS) entry which is preliminary data.</text>
</comment>
<feature type="transmembrane region" description="Helical" evidence="8">
    <location>
        <begin position="282"/>
        <end position="300"/>
    </location>
</feature>
<dbReference type="SMART" id="SM00052">
    <property type="entry name" value="EAL"/>
    <property type="match status" value="1"/>
</dbReference>
<dbReference type="InterPro" id="IPR004501">
    <property type="entry name" value="PTS_EIIC_3"/>
</dbReference>
<reference evidence="11 12" key="1">
    <citation type="submission" date="2016-07" db="EMBL/GenBank/DDBJ databases">
        <title>Whole-genome of two Shewanella species isolated from a digestive organ of sea cucumber Apostichopus japonicus Selenka 1867.</title>
        <authorList>
            <person name="Hong H.-H."/>
            <person name="Choi H."/>
            <person name="Cheon S."/>
            <person name="Oh J.-S."/>
            <person name="Lee H.-G."/>
            <person name="Park C."/>
        </authorList>
    </citation>
    <scope>NUCLEOTIDE SEQUENCE [LARGE SCALE GENOMIC DNA]</scope>
    <source>
        <strain evidence="11 12">CSB03KR</strain>
    </source>
</reference>
<evidence type="ECO:0000256" key="7">
    <source>
        <dbReference type="ARBA" id="ARBA00023136"/>
    </source>
</evidence>
<dbReference type="PROSITE" id="PS50883">
    <property type="entry name" value="EAL"/>
    <property type="match status" value="1"/>
</dbReference>
<dbReference type="Proteomes" id="UP000095230">
    <property type="component" value="Unassembled WGS sequence"/>
</dbReference>
<dbReference type="PANTHER" id="PTHR33121">
    <property type="entry name" value="CYCLIC DI-GMP PHOSPHODIESTERASE PDEF"/>
    <property type="match status" value="1"/>
</dbReference>
<dbReference type="InterPro" id="IPR001633">
    <property type="entry name" value="EAL_dom"/>
</dbReference>
<evidence type="ECO:0000256" key="5">
    <source>
        <dbReference type="ARBA" id="ARBA00022692"/>
    </source>
</evidence>
<name>A0A1E5IRP8_SHECO</name>
<dbReference type="CDD" id="cd01948">
    <property type="entry name" value="EAL"/>
    <property type="match status" value="1"/>
</dbReference>
<dbReference type="GO" id="GO:0071111">
    <property type="term" value="F:cyclic-guanylate-specific phosphodiesterase activity"/>
    <property type="evidence" value="ECO:0007669"/>
    <property type="project" value="InterPro"/>
</dbReference>
<keyword evidence="5 8" id="KW-0812">Transmembrane</keyword>
<evidence type="ECO:0000256" key="6">
    <source>
        <dbReference type="ARBA" id="ARBA00022989"/>
    </source>
</evidence>
<dbReference type="SUPFAM" id="SSF141868">
    <property type="entry name" value="EAL domain-like"/>
    <property type="match status" value="1"/>
</dbReference>
<evidence type="ECO:0000259" key="10">
    <source>
        <dbReference type="PROSITE" id="PS51105"/>
    </source>
</evidence>
<dbReference type="EMBL" id="MCBT01000046">
    <property type="protein sequence ID" value="OEG72668.1"/>
    <property type="molecule type" value="Genomic_DNA"/>
</dbReference>
<evidence type="ECO:0000313" key="11">
    <source>
        <dbReference type="EMBL" id="OEG72668.1"/>
    </source>
</evidence>
<dbReference type="OrthoDB" id="6198205at2"/>
<gene>
    <name evidence="11" type="ORF">BEL05_10335</name>
</gene>
<evidence type="ECO:0000259" key="9">
    <source>
        <dbReference type="PROSITE" id="PS50883"/>
    </source>
</evidence>
<feature type="transmembrane region" description="Helical" evidence="8">
    <location>
        <begin position="20"/>
        <end position="43"/>
    </location>
</feature>
<evidence type="ECO:0000256" key="8">
    <source>
        <dbReference type="SAM" id="Phobius"/>
    </source>
</evidence>
<feature type="transmembrane region" description="Helical" evidence="8">
    <location>
        <begin position="82"/>
        <end position="103"/>
    </location>
</feature>
<feature type="transmembrane region" description="Helical" evidence="8">
    <location>
        <begin position="250"/>
        <end position="270"/>
    </location>
</feature>
<dbReference type="Pfam" id="PF00563">
    <property type="entry name" value="EAL"/>
    <property type="match status" value="1"/>
</dbReference>
<feature type="transmembrane region" description="Helical" evidence="8">
    <location>
        <begin position="353"/>
        <end position="375"/>
    </location>
</feature>
<dbReference type="RefSeq" id="WP_069671802.1">
    <property type="nucleotide sequence ID" value="NZ_JBHOHD010000005.1"/>
</dbReference>
<proteinExistence type="predicted"/>
<dbReference type="InterPro" id="IPR003352">
    <property type="entry name" value="PTS_EIIC"/>
</dbReference>
<keyword evidence="2" id="KW-0813">Transport</keyword>
<feature type="transmembrane region" description="Helical" evidence="8">
    <location>
        <begin position="55"/>
        <end position="75"/>
    </location>
</feature>
<evidence type="ECO:0000256" key="4">
    <source>
        <dbReference type="ARBA" id="ARBA00022597"/>
    </source>
</evidence>
<dbReference type="AlphaFoldDB" id="A0A1E5IRP8"/>
<feature type="domain" description="EAL" evidence="9">
    <location>
        <begin position="417"/>
        <end position="668"/>
    </location>
</feature>
<feature type="transmembrane region" description="Helical" evidence="8">
    <location>
        <begin position="160"/>
        <end position="184"/>
    </location>
</feature>
<dbReference type="STRING" id="23.BEL05_10335"/>
<evidence type="ECO:0000256" key="2">
    <source>
        <dbReference type="ARBA" id="ARBA00022448"/>
    </source>
</evidence>
<dbReference type="InterPro" id="IPR050706">
    <property type="entry name" value="Cyclic-di-GMP_PDE-like"/>
</dbReference>